<dbReference type="EC" id="2.3.-.-" evidence="2"/>
<dbReference type="PANTHER" id="PTHR43792">
    <property type="entry name" value="GNAT FAMILY, PUTATIVE (AFU_ORTHOLOGUE AFUA_3G00765)-RELATED-RELATED"/>
    <property type="match status" value="1"/>
</dbReference>
<dbReference type="Proteomes" id="UP001596170">
    <property type="component" value="Unassembled WGS sequence"/>
</dbReference>
<evidence type="ECO:0000313" key="3">
    <source>
        <dbReference type="Proteomes" id="UP001596170"/>
    </source>
</evidence>
<dbReference type="RefSeq" id="WP_377735402.1">
    <property type="nucleotide sequence ID" value="NZ_JBHSRI010000025.1"/>
</dbReference>
<dbReference type="InterPro" id="IPR000182">
    <property type="entry name" value="GNAT_dom"/>
</dbReference>
<dbReference type="EMBL" id="JBHSRI010000025">
    <property type="protein sequence ID" value="MFC6040834.1"/>
    <property type="molecule type" value="Genomic_DNA"/>
</dbReference>
<keyword evidence="3" id="KW-1185">Reference proteome</keyword>
<gene>
    <name evidence="2" type="ORF">ACFPYN_15515</name>
</gene>
<evidence type="ECO:0000259" key="1">
    <source>
        <dbReference type="PROSITE" id="PS51186"/>
    </source>
</evidence>
<sequence>MNFTPFPTIETEHLLLRRITLDDTNDMFEMRKDPSMYEYLDTKVDKNPGETKAYISKMNHGIDEEKWIIWAIEHIQSNKVIGTICIWNLNEEEESGELGYGIIPDYQGQGLMKESLVSVIEYGFEVMKLKVLEAYTEENNEKSINLLETCEFVEVNRVDEAGDSTNRVYRMVVFRLLAE</sequence>
<accession>A0ABW1LAV2</accession>
<feature type="domain" description="N-acetyltransferase" evidence="1">
    <location>
        <begin position="14"/>
        <end position="179"/>
    </location>
</feature>
<keyword evidence="2" id="KW-0012">Acyltransferase</keyword>
<dbReference type="InterPro" id="IPR051531">
    <property type="entry name" value="N-acetyltransferase"/>
</dbReference>
<dbReference type="GO" id="GO:0016746">
    <property type="term" value="F:acyltransferase activity"/>
    <property type="evidence" value="ECO:0007669"/>
    <property type="project" value="UniProtKB-KW"/>
</dbReference>
<evidence type="ECO:0000313" key="2">
    <source>
        <dbReference type="EMBL" id="MFC6040834.1"/>
    </source>
</evidence>
<comment type="caution">
    <text evidence="2">The sequence shown here is derived from an EMBL/GenBank/DDBJ whole genome shotgun (WGS) entry which is preliminary data.</text>
</comment>
<dbReference type="PANTHER" id="PTHR43792:SF1">
    <property type="entry name" value="N-ACETYLTRANSFERASE DOMAIN-CONTAINING PROTEIN"/>
    <property type="match status" value="1"/>
</dbReference>
<reference evidence="3" key="1">
    <citation type="journal article" date="2019" name="Int. J. Syst. Evol. Microbiol.">
        <title>The Global Catalogue of Microorganisms (GCM) 10K type strain sequencing project: providing services to taxonomists for standard genome sequencing and annotation.</title>
        <authorList>
            <consortium name="The Broad Institute Genomics Platform"/>
            <consortium name="The Broad Institute Genome Sequencing Center for Infectious Disease"/>
            <person name="Wu L."/>
            <person name="Ma J."/>
        </authorList>
    </citation>
    <scope>NUCLEOTIDE SEQUENCE [LARGE SCALE GENOMIC DNA]</scope>
    <source>
        <strain evidence="3">CCUG 54527</strain>
    </source>
</reference>
<dbReference type="Gene3D" id="3.40.630.30">
    <property type="match status" value="1"/>
</dbReference>
<name>A0ABW1LAV2_9BACL</name>
<dbReference type="PROSITE" id="PS51186">
    <property type="entry name" value="GNAT"/>
    <property type="match status" value="1"/>
</dbReference>
<keyword evidence="2" id="KW-0808">Transferase</keyword>
<proteinExistence type="predicted"/>
<dbReference type="Pfam" id="PF13302">
    <property type="entry name" value="Acetyltransf_3"/>
    <property type="match status" value="1"/>
</dbReference>
<dbReference type="SUPFAM" id="SSF55729">
    <property type="entry name" value="Acyl-CoA N-acyltransferases (Nat)"/>
    <property type="match status" value="1"/>
</dbReference>
<dbReference type="CDD" id="cd04301">
    <property type="entry name" value="NAT_SF"/>
    <property type="match status" value="1"/>
</dbReference>
<protein>
    <submittedName>
        <fullName evidence="2">GNAT family N-acetyltransferase</fullName>
        <ecNumber evidence="2">2.3.-.-</ecNumber>
    </submittedName>
</protein>
<organism evidence="2 3">
    <name type="scientific">Paenisporosarcina macmurdoensis</name>
    <dbReference type="NCBI Taxonomy" id="212659"/>
    <lineage>
        <taxon>Bacteria</taxon>
        <taxon>Bacillati</taxon>
        <taxon>Bacillota</taxon>
        <taxon>Bacilli</taxon>
        <taxon>Bacillales</taxon>
        <taxon>Caryophanaceae</taxon>
        <taxon>Paenisporosarcina</taxon>
    </lineage>
</organism>
<dbReference type="InterPro" id="IPR016181">
    <property type="entry name" value="Acyl_CoA_acyltransferase"/>
</dbReference>